<dbReference type="AGR" id="Xenbase:XB-GENE-29096779"/>
<evidence type="ECO:0000256" key="5">
    <source>
        <dbReference type="ARBA" id="ARBA00022840"/>
    </source>
</evidence>
<evidence type="ECO:0000313" key="11">
    <source>
        <dbReference type="Xenbase" id="XB-GENE-29096779"/>
    </source>
</evidence>
<evidence type="ECO:0000256" key="7">
    <source>
        <dbReference type="ARBA" id="ARBA00023212"/>
    </source>
</evidence>
<dbReference type="GO" id="GO:0015630">
    <property type="term" value="C:microtubule cytoskeleton"/>
    <property type="evidence" value="ECO:0000318"/>
    <property type="project" value="GO_Central"/>
</dbReference>
<keyword evidence="6" id="KW-0282">Flagellum</keyword>
<evidence type="ECO:0000256" key="8">
    <source>
        <dbReference type="ARBA" id="ARBA00048944"/>
    </source>
</evidence>
<evidence type="ECO:0000256" key="6">
    <source>
        <dbReference type="ARBA" id="ARBA00022846"/>
    </source>
</evidence>
<organism evidence="9 10">
    <name type="scientific">Xenopus tropicalis</name>
    <name type="common">Western clawed frog</name>
    <name type="synonym">Silurana tropicalis</name>
    <dbReference type="NCBI Taxonomy" id="8364"/>
    <lineage>
        <taxon>Eukaryota</taxon>
        <taxon>Metazoa</taxon>
        <taxon>Chordata</taxon>
        <taxon>Craniata</taxon>
        <taxon>Vertebrata</taxon>
        <taxon>Euteleostomi</taxon>
        <taxon>Amphibia</taxon>
        <taxon>Batrachia</taxon>
        <taxon>Anura</taxon>
        <taxon>Pipoidea</taxon>
        <taxon>Pipidae</taxon>
        <taxon>Xenopodinae</taxon>
        <taxon>Xenopus</taxon>
        <taxon>Silurana</taxon>
    </lineage>
</organism>
<dbReference type="OrthoDB" id="202825at2759"/>
<keyword evidence="6" id="KW-0966">Cell projection</keyword>
<sequence>SDGATIVNAIHYVKRCRSILRKLKAVCPQLEIEGEQNIWIMKPGAKSRGRGIYCKNKLKDIMSVLDYNPLVPNDDLCVVQKYIERPLLIHGTKFDVRQWFMVTDWNPLTIWFYKDCYLRFSSQLYSLKTLDRNIHLCNHAIQKFCKNSPERHPDLPSENMWFDYQFKEYLQKIGAIHAWDEVILPGMKEIIINTMKSAQDKVEQRKNTFQLYGADFMFGENFQPWLIEINGKPALATTTPVNTKLSGQVQEDILRVILDRKQDNECDVGSFELLYKQTGIKIPKDTKDELLVRGVAIRKPSLSDICFAKQSNQISSVMPTANISGDRIKPSSSSLDCTARTTTKPVSIVGSIRNSSILNRPKVVTAWKEEKLKDEVPNNSKKTEFTILQDYSKGDTKQCNKYALEMPVKVKDLVDVKLSKIDLSKERDKKHVPLHIRTKPALVKPLGVKDTVINLDSAKEKLKPLPCILCKGQTCSYCKSKKPALLTSSFPSDLFKRRKC</sequence>
<evidence type="ECO:0000256" key="2">
    <source>
        <dbReference type="ARBA" id="ARBA00022490"/>
    </source>
</evidence>
<keyword evidence="6" id="KW-0969">Cilium</keyword>
<comment type="subcellular location">
    <subcellularLocation>
        <location evidence="1">Cytoplasm</location>
        <location evidence="1">Cytoskeleton</location>
        <location evidence="1">Flagellum axoneme</location>
    </subcellularLocation>
</comment>
<dbReference type="KEGG" id="xtr:116411000"/>
<protein>
    <submittedName>
        <fullName evidence="10">Tubulin monoglycylase TTLL3-like</fullName>
    </submittedName>
</protein>
<dbReference type="Gene3D" id="3.30.470.20">
    <property type="entry name" value="ATP-grasp fold, B domain"/>
    <property type="match status" value="1"/>
</dbReference>
<dbReference type="RefSeq" id="XP_031758622.1">
    <property type="nucleotide sequence ID" value="XM_031902762.1"/>
</dbReference>
<keyword evidence="5" id="KW-0067">ATP-binding</keyword>
<evidence type="ECO:0000256" key="4">
    <source>
        <dbReference type="ARBA" id="ARBA00022741"/>
    </source>
</evidence>
<dbReference type="Xenbase" id="XB-GENE-29096779">
    <property type="gene designation" value="LOC116411000"/>
</dbReference>
<evidence type="ECO:0000313" key="10">
    <source>
        <dbReference type="RefSeq" id="XP_031758622.1"/>
    </source>
</evidence>
<keyword evidence="3" id="KW-0436">Ligase</keyword>
<dbReference type="GO" id="GO:0007283">
    <property type="term" value="P:spermatogenesis"/>
    <property type="evidence" value="ECO:0000318"/>
    <property type="project" value="GO_Central"/>
</dbReference>
<keyword evidence="2" id="KW-0963">Cytoplasm</keyword>
<keyword evidence="9" id="KW-1185">Reference proteome</keyword>
<keyword evidence="7" id="KW-0206">Cytoskeleton</keyword>
<accession>A0A8J1JL60</accession>
<dbReference type="PANTHER" id="PTHR45870:SF9">
    <property type="entry name" value="TUBULIN MONOGLYCYLASE TTLL3-LIKE"/>
    <property type="match status" value="1"/>
</dbReference>
<name>A0A8J1JL60_XENTR</name>
<dbReference type="Proteomes" id="UP000008143">
    <property type="component" value="Chromosome 5"/>
</dbReference>
<dbReference type="GO" id="GO:0036126">
    <property type="term" value="C:sperm flagellum"/>
    <property type="evidence" value="ECO:0000318"/>
    <property type="project" value="GO_Central"/>
</dbReference>
<dbReference type="PROSITE" id="PS51221">
    <property type="entry name" value="TTL"/>
    <property type="match status" value="1"/>
</dbReference>
<evidence type="ECO:0000256" key="1">
    <source>
        <dbReference type="ARBA" id="ARBA00004611"/>
    </source>
</evidence>
<comment type="catalytic activity">
    <reaction evidence="8">
        <text>L-glutamyl-[protein] + glycine + ATP = glycyl-L-glutamyl-[protein] + ADP + phosphate + H(+)</text>
        <dbReference type="Rhea" id="RHEA:67180"/>
        <dbReference type="Rhea" id="RHEA-COMP:10208"/>
        <dbReference type="Rhea" id="RHEA-COMP:17207"/>
        <dbReference type="ChEBI" id="CHEBI:15378"/>
        <dbReference type="ChEBI" id="CHEBI:29973"/>
        <dbReference type="ChEBI" id="CHEBI:30616"/>
        <dbReference type="ChEBI" id="CHEBI:43474"/>
        <dbReference type="ChEBI" id="CHEBI:57305"/>
        <dbReference type="ChEBI" id="CHEBI:167890"/>
        <dbReference type="ChEBI" id="CHEBI:456216"/>
    </reaction>
    <physiologicalReaction direction="left-to-right" evidence="8">
        <dbReference type="Rhea" id="RHEA:67181"/>
    </physiologicalReaction>
</comment>
<dbReference type="InterPro" id="IPR051437">
    <property type="entry name" value="TTLL_monoglycylase"/>
</dbReference>
<dbReference type="SUPFAM" id="SSF56059">
    <property type="entry name" value="Glutathione synthetase ATP-binding domain-like"/>
    <property type="match status" value="1"/>
</dbReference>
<gene>
    <name evidence="10 11" type="primary">LOC116411000</name>
</gene>
<dbReference type="PANTHER" id="PTHR45870">
    <property type="entry name" value="TUBULIN MONOGLYCYLASE TTLL3"/>
    <property type="match status" value="1"/>
</dbReference>
<dbReference type="GO" id="GO:0030317">
    <property type="term" value="P:flagellated sperm motility"/>
    <property type="evidence" value="ECO:0000318"/>
    <property type="project" value="GO_Central"/>
</dbReference>
<dbReference type="OMA" id="HAWDEVI"/>
<dbReference type="InterPro" id="IPR004344">
    <property type="entry name" value="TTL/TTLL_fam"/>
</dbReference>
<dbReference type="GeneID" id="116411000"/>
<dbReference type="GO" id="GO:0005524">
    <property type="term" value="F:ATP binding"/>
    <property type="evidence" value="ECO:0007669"/>
    <property type="project" value="UniProtKB-KW"/>
</dbReference>
<dbReference type="FunFam" id="3.30.470.20:FF:000032">
    <property type="entry name" value="tubulin monoglycylase TTLL3 isoform X2"/>
    <property type="match status" value="1"/>
</dbReference>
<reference evidence="10" key="1">
    <citation type="submission" date="2025-08" db="UniProtKB">
        <authorList>
            <consortium name="RefSeq"/>
        </authorList>
    </citation>
    <scope>IDENTIFICATION</scope>
    <source>
        <strain evidence="10">Nigerian</strain>
        <tissue evidence="10">Liver and blood</tissue>
    </source>
</reference>
<dbReference type="GO" id="GO:0005930">
    <property type="term" value="C:axoneme"/>
    <property type="evidence" value="ECO:0000318"/>
    <property type="project" value="GO_Central"/>
</dbReference>
<evidence type="ECO:0000313" key="9">
    <source>
        <dbReference type="Proteomes" id="UP000008143"/>
    </source>
</evidence>
<feature type="non-terminal residue" evidence="10">
    <location>
        <position position="1"/>
    </location>
</feature>
<evidence type="ECO:0000256" key="3">
    <source>
        <dbReference type="ARBA" id="ARBA00022598"/>
    </source>
</evidence>
<dbReference type="AlphaFoldDB" id="A0A8J1JL60"/>
<dbReference type="Pfam" id="PF03133">
    <property type="entry name" value="TTL"/>
    <property type="match status" value="1"/>
</dbReference>
<dbReference type="GO" id="GO:0070736">
    <property type="term" value="F:protein-glycine ligase activity, initiating"/>
    <property type="evidence" value="ECO:0000318"/>
    <property type="project" value="GO_Central"/>
</dbReference>
<proteinExistence type="predicted"/>
<dbReference type="GO" id="GO:0035082">
    <property type="term" value="P:axoneme assembly"/>
    <property type="evidence" value="ECO:0000318"/>
    <property type="project" value="GO_Central"/>
</dbReference>
<keyword evidence="4" id="KW-0547">Nucleotide-binding</keyword>